<gene>
    <name evidence="1" type="ORF">NCTC11214_03668</name>
</gene>
<dbReference type="KEGG" id="sof:NCTC11214_03668"/>
<evidence type="ECO:0000313" key="1">
    <source>
        <dbReference type="EMBL" id="VDZ61200.1"/>
    </source>
</evidence>
<dbReference type="Proteomes" id="UP000281391">
    <property type="component" value="Chromosome"/>
</dbReference>
<protein>
    <submittedName>
        <fullName evidence="1">Uncharacterized protein</fullName>
    </submittedName>
</protein>
<accession>A0A447KVB2</accession>
<reference evidence="1 2" key="1">
    <citation type="submission" date="2018-12" db="EMBL/GenBank/DDBJ databases">
        <authorList>
            <consortium name="Pathogen Informatics"/>
        </authorList>
    </citation>
    <scope>NUCLEOTIDE SEQUENCE [LARGE SCALE GENOMIC DNA]</scope>
    <source>
        <strain evidence="1 2">NCTC11214</strain>
    </source>
</reference>
<dbReference type="AlphaFoldDB" id="A0A447KVB2"/>
<name>A0A447KVB2_SEROD</name>
<organism evidence="1 2">
    <name type="scientific">Serratia odorifera</name>
    <dbReference type="NCBI Taxonomy" id="618"/>
    <lineage>
        <taxon>Bacteria</taxon>
        <taxon>Pseudomonadati</taxon>
        <taxon>Pseudomonadota</taxon>
        <taxon>Gammaproteobacteria</taxon>
        <taxon>Enterobacterales</taxon>
        <taxon>Yersiniaceae</taxon>
        <taxon>Serratia</taxon>
    </lineage>
</organism>
<dbReference type="EMBL" id="LR134117">
    <property type="protein sequence ID" value="VDZ61200.1"/>
    <property type="molecule type" value="Genomic_DNA"/>
</dbReference>
<sequence>MKVAEHFFFSDNIRKDKNKEDSVRRIIYWLDKNNRKPADGPLIYVSADWRDTLSFLSCKKDITLPSGDCLTINVIGGNKK</sequence>
<proteinExistence type="predicted"/>
<evidence type="ECO:0000313" key="2">
    <source>
        <dbReference type="Proteomes" id="UP000281391"/>
    </source>
</evidence>